<dbReference type="GeneID" id="106815105"/>
<proteinExistence type="predicted"/>
<protein>
    <submittedName>
        <fullName evidence="2">Uncharacterized protein LOC106815105</fullName>
    </submittedName>
</protein>
<dbReference type="Proteomes" id="UP000695022">
    <property type="component" value="Unplaced"/>
</dbReference>
<reference evidence="2" key="1">
    <citation type="submission" date="2025-08" db="UniProtKB">
        <authorList>
            <consortium name="RefSeq"/>
        </authorList>
    </citation>
    <scope>IDENTIFICATION</scope>
</reference>
<evidence type="ECO:0000313" key="1">
    <source>
        <dbReference type="Proteomes" id="UP000695022"/>
    </source>
</evidence>
<gene>
    <name evidence="2" type="primary">LOC106815105</name>
</gene>
<evidence type="ECO:0000313" key="2">
    <source>
        <dbReference type="RefSeq" id="XP_014675017.1"/>
    </source>
</evidence>
<sequence length="106" mass="12204">MVTLWIGEAFDVLEVATDQRHLVDSLLGKMADIPRLSMPHLLQLQSELHELQNSFSKQDIAEAVKVLQDARVKQGRFLEYMRERASQAKGQIDGLKRLRSLRTQFN</sequence>
<organism evidence="1 2">
    <name type="scientific">Priapulus caudatus</name>
    <name type="common">Priapulid worm</name>
    <dbReference type="NCBI Taxonomy" id="37621"/>
    <lineage>
        <taxon>Eukaryota</taxon>
        <taxon>Metazoa</taxon>
        <taxon>Ecdysozoa</taxon>
        <taxon>Scalidophora</taxon>
        <taxon>Priapulida</taxon>
        <taxon>Priapulimorpha</taxon>
        <taxon>Priapulimorphida</taxon>
        <taxon>Priapulidae</taxon>
        <taxon>Priapulus</taxon>
    </lineage>
</organism>
<dbReference type="RefSeq" id="XP_014675017.1">
    <property type="nucleotide sequence ID" value="XM_014819531.1"/>
</dbReference>
<accession>A0ABM1ES46</accession>
<name>A0ABM1ES46_PRICU</name>
<keyword evidence="1" id="KW-1185">Reference proteome</keyword>